<dbReference type="PANTHER" id="PTHR35525:SF3">
    <property type="entry name" value="BLL6575 PROTEIN"/>
    <property type="match status" value="1"/>
</dbReference>
<protein>
    <submittedName>
        <fullName evidence="3">CGNR zinc finger domain-containing protein</fullName>
    </submittedName>
</protein>
<comment type="caution">
    <text evidence="3">The sequence shown here is derived from an EMBL/GenBank/DDBJ whole genome shotgun (WGS) entry which is preliminary data.</text>
</comment>
<dbReference type="RefSeq" id="WP_344381188.1">
    <property type="nucleotide sequence ID" value="NZ_BAAATA010000001.1"/>
</dbReference>
<dbReference type="InterPro" id="IPR021005">
    <property type="entry name" value="Znf_CGNR"/>
</dbReference>
<feature type="region of interest" description="Disordered" evidence="1">
    <location>
        <begin position="1"/>
        <end position="22"/>
    </location>
</feature>
<keyword evidence="4" id="KW-1185">Reference proteome</keyword>
<dbReference type="Proteomes" id="UP001501358">
    <property type="component" value="Unassembled WGS sequence"/>
</dbReference>
<feature type="domain" description="Zinc finger CGNR" evidence="2">
    <location>
        <begin position="146"/>
        <end position="188"/>
    </location>
</feature>
<evidence type="ECO:0000313" key="4">
    <source>
        <dbReference type="Proteomes" id="UP001501358"/>
    </source>
</evidence>
<dbReference type="PANTHER" id="PTHR35525">
    <property type="entry name" value="BLL6575 PROTEIN"/>
    <property type="match status" value="1"/>
</dbReference>
<dbReference type="EMBL" id="BAAATA010000001">
    <property type="protein sequence ID" value="GAA2470240.1"/>
    <property type="molecule type" value="Genomic_DNA"/>
</dbReference>
<evidence type="ECO:0000313" key="3">
    <source>
        <dbReference type="EMBL" id="GAA2470240.1"/>
    </source>
</evidence>
<sequence>MSAVTGDTGGLPPAAVGADPRPLQGEPLCLDLLNTRWIDGGTRHDLLRDTGGLGLWLAGRGLADAATPAALEATLHAREALEAAVTDPRDPRARELLNAVLAHGRVRRSLGPDGPAEHAEADDPAWRPAWLAADDYLHLLRTAPDRIRACANDDCILHFYDVSKNGTRRWCSMAGCGNRAKASRHYARTRRTAPQEDRTQ</sequence>
<evidence type="ECO:0000256" key="1">
    <source>
        <dbReference type="SAM" id="MobiDB-lite"/>
    </source>
</evidence>
<dbReference type="Pfam" id="PF07336">
    <property type="entry name" value="ABATE"/>
    <property type="match status" value="1"/>
</dbReference>
<dbReference type="SUPFAM" id="SSF160904">
    <property type="entry name" value="Jann2411-like"/>
    <property type="match status" value="1"/>
</dbReference>
<reference evidence="3 4" key="1">
    <citation type="journal article" date="2019" name="Int. J. Syst. Evol. Microbiol.">
        <title>The Global Catalogue of Microorganisms (GCM) 10K type strain sequencing project: providing services to taxonomists for standard genome sequencing and annotation.</title>
        <authorList>
            <consortium name="The Broad Institute Genomics Platform"/>
            <consortium name="The Broad Institute Genome Sequencing Center for Infectious Disease"/>
            <person name="Wu L."/>
            <person name="Ma J."/>
        </authorList>
    </citation>
    <scope>NUCLEOTIDE SEQUENCE [LARGE SCALE GENOMIC DNA]</scope>
    <source>
        <strain evidence="3 4">JCM 6307</strain>
    </source>
</reference>
<dbReference type="InterPro" id="IPR023286">
    <property type="entry name" value="ABATE_dom_sf"/>
</dbReference>
<proteinExistence type="predicted"/>
<dbReference type="InterPro" id="IPR010852">
    <property type="entry name" value="ABATE"/>
</dbReference>
<evidence type="ECO:0000259" key="2">
    <source>
        <dbReference type="Pfam" id="PF11706"/>
    </source>
</evidence>
<dbReference type="Gene3D" id="1.10.3300.10">
    <property type="entry name" value="Jann2411-like domain"/>
    <property type="match status" value="1"/>
</dbReference>
<name>A0ABN3KUK3_9ACTN</name>
<organism evidence="3 4">
    <name type="scientific">Streptomyces thermolineatus</name>
    <dbReference type="NCBI Taxonomy" id="44033"/>
    <lineage>
        <taxon>Bacteria</taxon>
        <taxon>Bacillati</taxon>
        <taxon>Actinomycetota</taxon>
        <taxon>Actinomycetes</taxon>
        <taxon>Kitasatosporales</taxon>
        <taxon>Streptomycetaceae</taxon>
        <taxon>Streptomyces</taxon>
    </lineage>
</organism>
<gene>
    <name evidence="3" type="ORF">GCM10010406_02200</name>
</gene>
<accession>A0ABN3KUK3</accession>
<dbReference type="Pfam" id="PF11706">
    <property type="entry name" value="zf-CGNR"/>
    <property type="match status" value="1"/>
</dbReference>